<dbReference type="SMR" id="Q9TZH9"/>
<keyword evidence="5" id="KW-0539">Nucleus</keyword>
<dbReference type="AlphaFoldDB" id="Q9TZH9"/>
<keyword evidence="4" id="KW-0472">Membrane</keyword>
<dbReference type="WormBase" id="T10B11.5">
    <property type="protein sequence ID" value="CE18244"/>
    <property type="gene ID" value="WBGene00020401"/>
</dbReference>
<dbReference type="SUPFAM" id="SSF53474">
    <property type="entry name" value="alpha/beta-Hydrolases"/>
    <property type="match status" value="1"/>
</dbReference>
<dbReference type="PaxDb" id="6239-T10B11.5"/>
<dbReference type="PANTHER" id="PTHR12265:SF30">
    <property type="entry name" value="TRANSMEMBRANE PROTEIN 53"/>
    <property type="match status" value="1"/>
</dbReference>
<dbReference type="HOGENOM" id="CLU_086763_0_0_1"/>
<evidence type="ECO:0000256" key="4">
    <source>
        <dbReference type="ARBA" id="ARBA00023136"/>
    </source>
</evidence>
<evidence type="ECO:0000256" key="2">
    <source>
        <dbReference type="ARBA" id="ARBA00022692"/>
    </source>
</evidence>
<evidence type="ECO:0007829" key="10">
    <source>
        <dbReference type="PeptideAtlas" id="Q9TZH9"/>
    </source>
</evidence>
<keyword evidence="2" id="KW-0812">Transmembrane</keyword>
<dbReference type="EMBL" id="BX284601">
    <property type="protein sequence ID" value="CCD66243.1"/>
    <property type="molecule type" value="Genomic_DNA"/>
</dbReference>
<dbReference type="InterPro" id="IPR008547">
    <property type="entry name" value="DUF829_TMEM53"/>
</dbReference>
<dbReference type="DIP" id="DIP-26754N"/>
<dbReference type="GeneID" id="188370"/>
<evidence type="ECO:0000256" key="5">
    <source>
        <dbReference type="ARBA" id="ARBA00023242"/>
    </source>
</evidence>
<organism evidence="7 8">
    <name type="scientific">Caenorhabditis elegans</name>
    <dbReference type="NCBI Taxonomy" id="6239"/>
    <lineage>
        <taxon>Eukaryota</taxon>
        <taxon>Metazoa</taxon>
        <taxon>Ecdysozoa</taxon>
        <taxon>Nematoda</taxon>
        <taxon>Chromadorea</taxon>
        <taxon>Rhabditida</taxon>
        <taxon>Rhabditina</taxon>
        <taxon>Rhabditomorpha</taxon>
        <taxon>Rhabditoidea</taxon>
        <taxon>Rhabditidae</taxon>
        <taxon>Peloderinae</taxon>
        <taxon>Caenorhabditis</taxon>
    </lineage>
</organism>
<dbReference type="UCSC" id="T10B11.5">
    <property type="organism name" value="c. elegans"/>
</dbReference>
<gene>
    <name evidence="7" type="ORF">CELE_T10B11.5</name>
    <name evidence="7 9" type="ORF">T10B11.5</name>
</gene>
<sequence>MSRPKAIVRHGKRDTIVALLGWAGAVDRNVEKYAGIYQKKGYTTVQFTALAAVKGWGTKDGRNVDHLASTLDSVLINPSNRLVFHVFSMNGFIALTSLDSQFPELKAIEKCDGIFMDSCPACFSFSIENMQKHALVMNHVYDQLIKNSNFVLGNFYKVYKKWETARFGYQMIMDTMSIKAGLCTIEEANPFFYLLNHPHLPPILTSIFSDNDIVCSADEINLFNECAAKKSDKKRQIMATRLKDTAHVEHFRKYPKLYLEKMDEFLQKVEKLRNGGNSKL</sequence>
<dbReference type="CTD" id="188370"/>
<evidence type="ECO:0000313" key="7">
    <source>
        <dbReference type="EMBL" id="CCD66243.1"/>
    </source>
</evidence>
<dbReference type="InterPro" id="IPR029058">
    <property type="entry name" value="AB_hydrolase_fold"/>
</dbReference>
<dbReference type="Pfam" id="PF05705">
    <property type="entry name" value="DUF829"/>
    <property type="match status" value="1"/>
</dbReference>
<keyword evidence="8" id="KW-1185">Reference proteome</keyword>
<name>Q9TZH9_CAEEL</name>
<evidence type="ECO:0000313" key="9">
    <source>
        <dbReference type="WormBase" id="T10B11.5"/>
    </source>
</evidence>
<dbReference type="GO" id="GO:0005640">
    <property type="term" value="C:nuclear outer membrane"/>
    <property type="evidence" value="ECO:0007669"/>
    <property type="project" value="UniProtKB-SubCell"/>
</dbReference>
<dbReference type="ESTHER" id="caeel-q9tzh9">
    <property type="family name" value="Duf_829"/>
</dbReference>
<dbReference type="Bgee" id="WBGene00020401">
    <property type="expression patterns" value="Expressed in larva and 3 other cell types or tissues"/>
</dbReference>
<evidence type="ECO:0000256" key="3">
    <source>
        <dbReference type="ARBA" id="ARBA00022989"/>
    </source>
</evidence>
<dbReference type="KEGG" id="cel:CELE_T10B11.5"/>
<keyword evidence="3" id="KW-1133">Transmembrane helix</keyword>
<comment type="subcellular location">
    <subcellularLocation>
        <location evidence="6">Nucleus outer membrane</location>
        <topology evidence="6">Single-pass membrane protein</topology>
    </subcellularLocation>
</comment>
<evidence type="ECO:0000313" key="8">
    <source>
        <dbReference type="Proteomes" id="UP000001940"/>
    </source>
</evidence>
<dbReference type="PeptideAtlas" id="Q9TZH9"/>
<keyword evidence="10" id="KW-1267">Proteomics identification</keyword>
<dbReference type="PIR" id="T33519">
    <property type="entry name" value="T33519"/>
</dbReference>
<dbReference type="OMA" id="LVMNHVY"/>
<protein>
    <submittedName>
        <fullName evidence="7">DUF1273 family protein</fullName>
    </submittedName>
</protein>
<dbReference type="InParanoid" id="Q9TZH9"/>
<proteinExistence type="evidence at protein level"/>
<dbReference type="PANTHER" id="PTHR12265">
    <property type="entry name" value="TRANSMEMBRANE PROTEIN 53"/>
    <property type="match status" value="1"/>
</dbReference>
<comment type="similarity">
    <text evidence="1">Belongs to the TMEM53 family.</text>
</comment>
<dbReference type="RefSeq" id="NP_491979.1">
    <property type="nucleotide sequence ID" value="NM_059578.1"/>
</dbReference>
<reference evidence="7 8" key="1">
    <citation type="journal article" date="1998" name="Science">
        <title>Genome sequence of the nematode C. elegans: a platform for investigating biology.</title>
        <authorList>
            <consortium name="The C. elegans sequencing consortium"/>
            <person name="Sulson J.E."/>
            <person name="Waterston R."/>
        </authorList>
    </citation>
    <scope>NUCLEOTIDE SEQUENCE [LARGE SCALE GENOMIC DNA]</scope>
    <source>
        <strain evidence="7 8">Bristol N2</strain>
    </source>
</reference>
<dbReference type="PhylomeDB" id="Q9TZH9"/>
<evidence type="ECO:0000256" key="6">
    <source>
        <dbReference type="ARBA" id="ARBA00034303"/>
    </source>
</evidence>
<accession>Q9TZH9</accession>
<dbReference type="OrthoDB" id="77878at2759"/>
<dbReference type="Proteomes" id="UP000001940">
    <property type="component" value="Chromosome I"/>
</dbReference>
<dbReference type="AGR" id="WB:WBGene00020401"/>
<dbReference type="eggNOG" id="KOG2521">
    <property type="taxonomic scope" value="Eukaryota"/>
</dbReference>
<evidence type="ECO:0000256" key="1">
    <source>
        <dbReference type="ARBA" id="ARBA00007387"/>
    </source>
</evidence>